<gene>
    <name evidence="1" type="ORF">UFOVP1483_35</name>
</gene>
<proteinExistence type="predicted"/>
<sequence length="119" mass="13340">MEISLTQVNQILLAVNGAIDSQGNIIEGWLGILNKPSTLKQHRGRAKLILLREWVKPHATKFSEILATRTEDNGLEIDAILSNEKVSLSFDKIAWSDLDGIEISAWEIEYLLPVLNFEA</sequence>
<evidence type="ECO:0000313" key="1">
    <source>
        <dbReference type="EMBL" id="CAB4215674.1"/>
    </source>
</evidence>
<accession>A0A6J5SLM9</accession>
<dbReference type="EMBL" id="LR797431">
    <property type="protein sequence ID" value="CAB4215674.1"/>
    <property type="molecule type" value="Genomic_DNA"/>
</dbReference>
<organism evidence="1">
    <name type="scientific">uncultured Caudovirales phage</name>
    <dbReference type="NCBI Taxonomy" id="2100421"/>
    <lineage>
        <taxon>Viruses</taxon>
        <taxon>Duplodnaviria</taxon>
        <taxon>Heunggongvirae</taxon>
        <taxon>Uroviricota</taxon>
        <taxon>Caudoviricetes</taxon>
        <taxon>Peduoviridae</taxon>
        <taxon>Maltschvirus</taxon>
        <taxon>Maltschvirus maltsch</taxon>
    </lineage>
</organism>
<reference evidence="1" key="1">
    <citation type="submission" date="2020-05" db="EMBL/GenBank/DDBJ databases">
        <authorList>
            <person name="Chiriac C."/>
            <person name="Salcher M."/>
            <person name="Ghai R."/>
            <person name="Kavagutti S V."/>
        </authorList>
    </citation>
    <scope>NUCLEOTIDE SEQUENCE</scope>
</reference>
<name>A0A6J5SLM9_9CAUD</name>
<protein>
    <submittedName>
        <fullName evidence="1">Uncharacterized protein</fullName>
    </submittedName>
</protein>